<evidence type="ECO:0000256" key="7">
    <source>
        <dbReference type="ARBA" id="ARBA00023012"/>
    </source>
</evidence>
<dbReference type="Gene3D" id="1.10.287.130">
    <property type="match status" value="1"/>
</dbReference>
<feature type="transmembrane region" description="Helical" evidence="8">
    <location>
        <begin position="174"/>
        <end position="193"/>
    </location>
</feature>
<dbReference type="OrthoDB" id="9813151at2"/>
<evidence type="ECO:0000256" key="4">
    <source>
        <dbReference type="ARBA" id="ARBA00022553"/>
    </source>
</evidence>
<keyword evidence="6 11" id="KW-0418">Kinase</keyword>
<evidence type="ECO:0000256" key="1">
    <source>
        <dbReference type="ARBA" id="ARBA00000085"/>
    </source>
</evidence>
<dbReference type="Proteomes" id="UP000001572">
    <property type="component" value="Chromosome"/>
</dbReference>
<dbReference type="GO" id="GO:0005886">
    <property type="term" value="C:plasma membrane"/>
    <property type="evidence" value="ECO:0007669"/>
    <property type="project" value="TreeGrafter"/>
</dbReference>
<dbReference type="Pfam" id="PF00672">
    <property type="entry name" value="HAMP"/>
    <property type="match status" value="1"/>
</dbReference>
<dbReference type="RefSeq" id="WP_012064361.1">
    <property type="nucleotide sequence ID" value="NC_009633.1"/>
</dbReference>
<dbReference type="InterPro" id="IPR036890">
    <property type="entry name" value="HATPase_C_sf"/>
</dbReference>
<feature type="domain" description="Histidine kinase" evidence="9">
    <location>
        <begin position="255"/>
        <end position="467"/>
    </location>
</feature>
<evidence type="ECO:0000256" key="3">
    <source>
        <dbReference type="ARBA" id="ARBA00012438"/>
    </source>
</evidence>
<dbReference type="GO" id="GO:0004721">
    <property type="term" value="F:phosphoprotein phosphatase activity"/>
    <property type="evidence" value="ECO:0007669"/>
    <property type="project" value="TreeGrafter"/>
</dbReference>
<dbReference type="PRINTS" id="PR00344">
    <property type="entry name" value="BCTRLSENSOR"/>
</dbReference>
<accession>A6TT78</accession>
<dbReference type="Gene3D" id="6.10.340.10">
    <property type="match status" value="1"/>
</dbReference>
<evidence type="ECO:0000256" key="5">
    <source>
        <dbReference type="ARBA" id="ARBA00022679"/>
    </source>
</evidence>
<dbReference type="PROSITE" id="PS50885">
    <property type="entry name" value="HAMP"/>
    <property type="match status" value="1"/>
</dbReference>
<evidence type="ECO:0000259" key="10">
    <source>
        <dbReference type="PROSITE" id="PS50885"/>
    </source>
</evidence>
<dbReference type="InterPro" id="IPR005467">
    <property type="entry name" value="His_kinase_dom"/>
</dbReference>
<sequence length="467" mass="53092">MINKLRTRLTLLILGGTIFSILLVSIITNFTLFNRFDQYRKSEQENQLEEVIQLITESYRLNEGWTQNALDNILVSPYLNQFDLLIKDEDGKVILNHAMGAGMMMNHNLMMKRMRGRTQSPMVNNGLTDEDYQVQTYPLIVDNRGIGSVDIGYVGPFTVSERDIEFTRGMNKSIMYAAIISILVALVLGLYSAKSFLKPILLITEGANNLRNGKLDKKVEINNQIVELQQLSQSINHLATSLEEQKTLRKRLTSDISHELRTPLTILQSHIEAISDGIWEPTEEKLSICKNEVNRLIKLVAELQDLTDIEKHQIYLQLENSQISKVIDEVLDGFEYQFKQKQITLEREIQGGINIDIDQDKMKQIVINLLSNALKFTDHDGTVSVSLKEEKDGVRLTVIDNGIGIENEDIPYVFERFYRSDLSRNRSTGGAGIGLTITKSLVEAHQGMIFVESEKEKGTKFTVILPR</sequence>
<dbReference type="Pfam" id="PF00512">
    <property type="entry name" value="HisKA"/>
    <property type="match status" value="1"/>
</dbReference>
<dbReference type="SUPFAM" id="SSF47384">
    <property type="entry name" value="Homodimeric domain of signal transducing histidine kinase"/>
    <property type="match status" value="1"/>
</dbReference>
<dbReference type="CDD" id="cd06225">
    <property type="entry name" value="HAMP"/>
    <property type="match status" value="1"/>
</dbReference>
<evidence type="ECO:0000313" key="12">
    <source>
        <dbReference type="Proteomes" id="UP000001572"/>
    </source>
</evidence>
<dbReference type="EMBL" id="CP000724">
    <property type="protein sequence ID" value="ABR49396.1"/>
    <property type="molecule type" value="Genomic_DNA"/>
</dbReference>
<evidence type="ECO:0000256" key="6">
    <source>
        <dbReference type="ARBA" id="ARBA00022777"/>
    </source>
</evidence>
<dbReference type="STRING" id="293826.Amet_3258"/>
<dbReference type="EC" id="2.7.13.3" evidence="3"/>
<dbReference type="InterPro" id="IPR036097">
    <property type="entry name" value="HisK_dim/P_sf"/>
</dbReference>
<organism evidence="11 12">
    <name type="scientific">Alkaliphilus metalliredigens (strain QYMF)</name>
    <dbReference type="NCBI Taxonomy" id="293826"/>
    <lineage>
        <taxon>Bacteria</taxon>
        <taxon>Bacillati</taxon>
        <taxon>Bacillota</taxon>
        <taxon>Clostridia</taxon>
        <taxon>Peptostreptococcales</taxon>
        <taxon>Natronincolaceae</taxon>
        <taxon>Alkaliphilus</taxon>
    </lineage>
</organism>
<dbReference type="SMART" id="SM00304">
    <property type="entry name" value="HAMP"/>
    <property type="match status" value="1"/>
</dbReference>
<evidence type="ECO:0000256" key="8">
    <source>
        <dbReference type="SAM" id="Phobius"/>
    </source>
</evidence>
<dbReference type="CDD" id="cd00082">
    <property type="entry name" value="HisKA"/>
    <property type="match status" value="1"/>
</dbReference>
<comment type="subcellular location">
    <subcellularLocation>
        <location evidence="2">Membrane</location>
    </subcellularLocation>
</comment>
<dbReference type="PROSITE" id="PS50109">
    <property type="entry name" value="HIS_KIN"/>
    <property type="match status" value="1"/>
</dbReference>
<proteinExistence type="predicted"/>
<dbReference type="FunFam" id="3.30.565.10:FF:000006">
    <property type="entry name" value="Sensor histidine kinase WalK"/>
    <property type="match status" value="1"/>
</dbReference>
<dbReference type="PANTHER" id="PTHR45453:SF1">
    <property type="entry name" value="PHOSPHATE REGULON SENSOR PROTEIN PHOR"/>
    <property type="match status" value="1"/>
</dbReference>
<keyword evidence="8" id="KW-0812">Transmembrane</keyword>
<dbReference type="GO" id="GO:0000155">
    <property type="term" value="F:phosphorelay sensor kinase activity"/>
    <property type="evidence" value="ECO:0007669"/>
    <property type="project" value="InterPro"/>
</dbReference>
<evidence type="ECO:0000256" key="2">
    <source>
        <dbReference type="ARBA" id="ARBA00004370"/>
    </source>
</evidence>
<reference evidence="12" key="1">
    <citation type="journal article" date="2016" name="Genome Announc.">
        <title>Complete genome sequence of Alkaliphilus metalliredigens strain QYMF, an alkaliphilic and metal-reducing bacterium isolated from borax-contaminated leachate ponds.</title>
        <authorList>
            <person name="Hwang C."/>
            <person name="Copeland A."/>
            <person name="Lucas S."/>
            <person name="Lapidus A."/>
            <person name="Barry K."/>
            <person name="Detter J.C."/>
            <person name="Glavina Del Rio T."/>
            <person name="Hammon N."/>
            <person name="Israni S."/>
            <person name="Dalin E."/>
            <person name="Tice H."/>
            <person name="Pitluck S."/>
            <person name="Chertkov O."/>
            <person name="Brettin T."/>
            <person name="Bruce D."/>
            <person name="Han C."/>
            <person name="Schmutz J."/>
            <person name="Larimer F."/>
            <person name="Land M.L."/>
            <person name="Hauser L."/>
            <person name="Kyrpides N."/>
            <person name="Mikhailova N."/>
            <person name="Ye Q."/>
            <person name="Zhou J."/>
            <person name="Richardson P."/>
            <person name="Fields M.W."/>
        </authorList>
    </citation>
    <scope>NUCLEOTIDE SEQUENCE [LARGE SCALE GENOMIC DNA]</scope>
    <source>
        <strain evidence="12">QYMF</strain>
    </source>
</reference>
<dbReference type="eggNOG" id="COG5002">
    <property type="taxonomic scope" value="Bacteria"/>
</dbReference>
<dbReference type="GO" id="GO:0016036">
    <property type="term" value="P:cellular response to phosphate starvation"/>
    <property type="evidence" value="ECO:0007669"/>
    <property type="project" value="TreeGrafter"/>
</dbReference>
<dbReference type="InterPro" id="IPR003661">
    <property type="entry name" value="HisK_dim/P_dom"/>
</dbReference>
<feature type="transmembrane region" description="Helical" evidence="8">
    <location>
        <begin position="12"/>
        <end position="33"/>
    </location>
</feature>
<keyword evidence="12" id="KW-1185">Reference proteome</keyword>
<keyword evidence="8" id="KW-0472">Membrane</keyword>
<dbReference type="Gene3D" id="3.30.565.10">
    <property type="entry name" value="Histidine kinase-like ATPase, C-terminal domain"/>
    <property type="match status" value="1"/>
</dbReference>
<name>A6TT78_ALKMQ</name>
<keyword evidence="4" id="KW-0597">Phosphoprotein</keyword>
<dbReference type="InterPro" id="IPR003594">
    <property type="entry name" value="HATPase_dom"/>
</dbReference>
<evidence type="ECO:0000313" key="11">
    <source>
        <dbReference type="EMBL" id="ABR49396.1"/>
    </source>
</evidence>
<dbReference type="SUPFAM" id="SSF158472">
    <property type="entry name" value="HAMP domain-like"/>
    <property type="match status" value="1"/>
</dbReference>
<dbReference type="InterPro" id="IPR050351">
    <property type="entry name" value="BphY/WalK/GraS-like"/>
</dbReference>
<dbReference type="CDD" id="cd00075">
    <property type="entry name" value="HATPase"/>
    <property type="match status" value="1"/>
</dbReference>
<keyword evidence="8" id="KW-1133">Transmembrane helix</keyword>
<dbReference type="SMART" id="SM00388">
    <property type="entry name" value="HisKA"/>
    <property type="match status" value="1"/>
</dbReference>
<dbReference type="HOGENOM" id="CLU_000445_89_6_9"/>
<dbReference type="Pfam" id="PF02518">
    <property type="entry name" value="HATPase_c"/>
    <property type="match status" value="1"/>
</dbReference>
<feature type="domain" description="HAMP" evidence="10">
    <location>
        <begin position="194"/>
        <end position="247"/>
    </location>
</feature>
<evidence type="ECO:0000259" key="9">
    <source>
        <dbReference type="PROSITE" id="PS50109"/>
    </source>
</evidence>
<dbReference type="SUPFAM" id="SSF55874">
    <property type="entry name" value="ATPase domain of HSP90 chaperone/DNA topoisomerase II/histidine kinase"/>
    <property type="match status" value="1"/>
</dbReference>
<dbReference type="PANTHER" id="PTHR45453">
    <property type="entry name" value="PHOSPHATE REGULON SENSOR PROTEIN PHOR"/>
    <property type="match status" value="1"/>
</dbReference>
<keyword evidence="5 11" id="KW-0808">Transferase</keyword>
<comment type="catalytic activity">
    <reaction evidence="1">
        <text>ATP + protein L-histidine = ADP + protein N-phospho-L-histidine.</text>
        <dbReference type="EC" id="2.7.13.3"/>
    </reaction>
</comment>
<dbReference type="SMART" id="SM00387">
    <property type="entry name" value="HATPase_c"/>
    <property type="match status" value="1"/>
</dbReference>
<dbReference type="InterPro" id="IPR003660">
    <property type="entry name" value="HAMP_dom"/>
</dbReference>
<dbReference type="InterPro" id="IPR004358">
    <property type="entry name" value="Sig_transdc_His_kin-like_C"/>
</dbReference>
<dbReference type="KEGG" id="amt:Amet_3258"/>
<keyword evidence="7" id="KW-0902">Two-component regulatory system</keyword>
<dbReference type="AlphaFoldDB" id="A6TT78"/>
<gene>
    <name evidence="11" type="ordered locus">Amet_3258</name>
</gene>
<protein>
    <recommendedName>
        <fullName evidence="3">histidine kinase</fullName>
        <ecNumber evidence="3">2.7.13.3</ecNumber>
    </recommendedName>
</protein>